<evidence type="ECO:0000256" key="5">
    <source>
        <dbReference type="ARBA" id="ARBA00023004"/>
    </source>
</evidence>
<keyword evidence="5" id="KW-0408">Iron</keyword>
<proteinExistence type="inferred from homology"/>
<evidence type="ECO:0000313" key="9">
    <source>
        <dbReference type="Proteomes" id="UP000664844"/>
    </source>
</evidence>
<sequence length="414" mass="45704">MTAQLQEGIYHAPGVRPDQCFGIMFLRAARGLTAPQIGTAFQTLYSMYQNLKQGKVEDIPGAPVPSGNLTVLVGYGPNVFKLADGGRTLPLDLGAKNQFRSARPTGGGPLLLGSGLSYADDVQFNPATEEIALQFIAQTELAVNRAVVETWKVLQDLTDPETGEFPLLMTRFYTGFQRDDARSWIDFHDGISNMKSSERIQAIAIKEDQTSDEDKWTVAGTYLAFLRLPVDLTVWRKLTRQQQEIIIGRDKVSGCPLEAIDNDGTPVVQTGCPFTGTREVTTPENQEYRELPRVPLESPLNVSHTHRANQNKAEDVGSRNSLRVFRQGYEFLEAIDRTPGFRAGLNFVSFQDTPERLLRMLTQPTWLGGVNFGGGDKEQLPGMERLITVRAGGVFLVPPVVEDEAFPGAKIFGL</sequence>
<comment type="caution">
    <text evidence="8">The sequence shown here is derived from an EMBL/GenBank/DDBJ whole genome shotgun (WGS) entry which is preliminary data.</text>
</comment>
<keyword evidence="4" id="KW-0560">Oxidoreductase</keyword>
<evidence type="ECO:0000259" key="7">
    <source>
        <dbReference type="Pfam" id="PF20628"/>
    </source>
</evidence>
<evidence type="ECO:0000256" key="1">
    <source>
        <dbReference type="ARBA" id="ARBA00001970"/>
    </source>
</evidence>
<keyword evidence="3" id="KW-0479">Metal-binding</keyword>
<dbReference type="GO" id="GO:0004601">
    <property type="term" value="F:peroxidase activity"/>
    <property type="evidence" value="ECO:0007669"/>
    <property type="project" value="UniProtKB-KW"/>
</dbReference>
<comment type="similarity">
    <text evidence="6">Belongs to the DyP-type peroxidase family.</text>
</comment>
<dbReference type="Pfam" id="PF20628">
    <property type="entry name" value="Dyp_perox_C"/>
    <property type="match status" value="1"/>
</dbReference>
<dbReference type="InterPro" id="IPR006314">
    <property type="entry name" value="Dyp_peroxidase"/>
</dbReference>
<dbReference type="RefSeq" id="WP_207086912.1">
    <property type="nucleotide sequence ID" value="NZ_JAFLQW010000116.1"/>
</dbReference>
<reference evidence="8 9" key="1">
    <citation type="submission" date="2021-03" db="EMBL/GenBank/DDBJ databases">
        <title>Metabolic Capacity of the Antarctic Cyanobacterium Phormidium pseudopriestleyi that Sustains Oxygenic Photosynthesis in the Presence of Hydrogen Sulfide.</title>
        <authorList>
            <person name="Lumian J.E."/>
            <person name="Jungblut A.D."/>
            <person name="Dillon M.L."/>
            <person name="Hawes I."/>
            <person name="Doran P.T."/>
            <person name="Mackey T.J."/>
            <person name="Dick G.J."/>
            <person name="Grettenberger C.L."/>
            <person name="Sumner D.Y."/>
        </authorList>
    </citation>
    <scope>NUCLEOTIDE SEQUENCE [LARGE SCALE GENOMIC DNA]</scope>
    <source>
        <strain evidence="8 9">FRX01</strain>
    </source>
</reference>
<accession>A0ABS3FNB2</accession>
<organism evidence="8 9">
    <name type="scientific">Phormidium pseudopriestleyi FRX01</name>
    <dbReference type="NCBI Taxonomy" id="1759528"/>
    <lineage>
        <taxon>Bacteria</taxon>
        <taxon>Bacillati</taxon>
        <taxon>Cyanobacteriota</taxon>
        <taxon>Cyanophyceae</taxon>
        <taxon>Oscillatoriophycideae</taxon>
        <taxon>Oscillatoriales</taxon>
        <taxon>Oscillatoriaceae</taxon>
        <taxon>Phormidium</taxon>
    </lineage>
</organism>
<dbReference type="InterPro" id="IPR048328">
    <property type="entry name" value="Dyp_perox_C"/>
</dbReference>
<dbReference type="SUPFAM" id="SSF54909">
    <property type="entry name" value="Dimeric alpha+beta barrel"/>
    <property type="match status" value="1"/>
</dbReference>
<dbReference type="PANTHER" id="PTHR30521:SF0">
    <property type="entry name" value="DYP-TYPE PEROXIDASE FAMILY PROTEIN"/>
    <property type="match status" value="1"/>
</dbReference>
<dbReference type="Proteomes" id="UP000664844">
    <property type="component" value="Unassembled WGS sequence"/>
</dbReference>
<evidence type="ECO:0000256" key="2">
    <source>
        <dbReference type="ARBA" id="ARBA00022559"/>
    </source>
</evidence>
<keyword evidence="9" id="KW-1185">Reference proteome</keyword>
<evidence type="ECO:0000313" key="8">
    <source>
        <dbReference type="EMBL" id="MBO0348362.1"/>
    </source>
</evidence>
<keyword evidence="2 8" id="KW-0575">Peroxidase</keyword>
<evidence type="ECO:0000256" key="3">
    <source>
        <dbReference type="ARBA" id="ARBA00022723"/>
    </source>
</evidence>
<comment type="cofactor">
    <cofactor evidence="1">
        <name>heme b</name>
        <dbReference type="ChEBI" id="CHEBI:60344"/>
    </cofactor>
</comment>
<name>A0ABS3FNB2_9CYAN</name>
<feature type="domain" description="Dyp-type peroxidase C-terminal" evidence="7">
    <location>
        <begin position="181"/>
        <end position="401"/>
    </location>
</feature>
<gene>
    <name evidence="8" type="ORF">J0895_04420</name>
</gene>
<dbReference type="InterPro" id="IPR011008">
    <property type="entry name" value="Dimeric_a/b-barrel"/>
</dbReference>
<protein>
    <submittedName>
        <fullName evidence="8">Dyp-type peroxidase</fullName>
    </submittedName>
</protein>
<dbReference type="PROSITE" id="PS51404">
    <property type="entry name" value="DYP_PEROXIDASE"/>
    <property type="match status" value="1"/>
</dbReference>
<evidence type="ECO:0000256" key="4">
    <source>
        <dbReference type="ARBA" id="ARBA00023002"/>
    </source>
</evidence>
<evidence type="ECO:0000256" key="6">
    <source>
        <dbReference type="ARBA" id="ARBA00025737"/>
    </source>
</evidence>
<dbReference type="EMBL" id="JAFLQW010000116">
    <property type="protein sequence ID" value="MBO0348362.1"/>
    <property type="molecule type" value="Genomic_DNA"/>
</dbReference>
<dbReference type="PANTHER" id="PTHR30521">
    <property type="entry name" value="DEFERROCHELATASE/PEROXIDASE"/>
    <property type="match status" value="1"/>
</dbReference>